<keyword evidence="9" id="KW-1185">Reference proteome</keyword>
<evidence type="ECO:0000259" key="6">
    <source>
        <dbReference type="Pfam" id="PF05175"/>
    </source>
</evidence>
<name>A0A4Q0AHH8_9BACT</name>
<proteinExistence type="predicted"/>
<dbReference type="Proteomes" id="UP000289257">
    <property type="component" value="Unassembled WGS sequence"/>
</dbReference>
<dbReference type="Gene3D" id="3.40.50.150">
    <property type="entry name" value="Vaccinia Virus protein VP39"/>
    <property type="match status" value="1"/>
</dbReference>
<dbReference type="InterPro" id="IPR007848">
    <property type="entry name" value="Small_mtfrase_dom"/>
</dbReference>
<evidence type="ECO:0000256" key="2">
    <source>
        <dbReference type="ARBA" id="ARBA00022603"/>
    </source>
</evidence>
<reference evidence="8" key="1">
    <citation type="submission" date="2019-01" db="EMBL/GenBank/DDBJ databases">
        <title>Genomic signatures and co-occurrence patterns of the ultra-small Saccharimodia (Patescibacteria phylum) suggest a symbiotic lifestyle.</title>
        <authorList>
            <person name="Lemos L."/>
            <person name="Medeiros J."/>
            <person name="Andreote F."/>
            <person name="Fernandes G."/>
            <person name="Varani A."/>
            <person name="Oliveira G."/>
            <person name="Pylro V."/>
        </authorList>
    </citation>
    <scope>NUCLEOTIDE SEQUENCE [LARGE SCALE GENOMIC DNA]</scope>
    <source>
        <strain evidence="8">AMD02</strain>
    </source>
</reference>
<accession>A0A4Q0AHH8</accession>
<organism evidence="8 9">
    <name type="scientific">Candidatus Microsaccharimonas sossegonensis</name>
    <dbReference type="NCBI Taxonomy" id="2506948"/>
    <lineage>
        <taxon>Bacteria</taxon>
        <taxon>Candidatus Saccharimonadota</taxon>
        <taxon>Candidatus Saccharimonadia</taxon>
        <taxon>Candidatus Saccharimonadales</taxon>
        <taxon>Candidatus Saccharimonadaceae</taxon>
        <taxon>Candidatus Microsaccharimonas</taxon>
    </lineage>
</organism>
<dbReference type="GO" id="GO:0032259">
    <property type="term" value="P:methylation"/>
    <property type="evidence" value="ECO:0007669"/>
    <property type="project" value="UniProtKB-KW"/>
</dbReference>
<evidence type="ECO:0000256" key="1">
    <source>
        <dbReference type="ARBA" id="ARBA00012771"/>
    </source>
</evidence>
<dbReference type="InterPro" id="IPR029063">
    <property type="entry name" value="SAM-dependent_MTases_sf"/>
</dbReference>
<keyword evidence="3" id="KW-0808">Transferase</keyword>
<evidence type="ECO:0000313" key="8">
    <source>
        <dbReference type="EMBL" id="RWZ78564.1"/>
    </source>
</evidence>
<dbReference type="Gene3D" id="1.10.8.10">
    <property type="entry name" value="DNA helicase RuvA subunit, C-terminal domain"/>
    <property type="match status" value="1"/>
</dbReference>
<dbReference type="NCBIfam" id="TIGR00536">
    <property type="entry name" value="hemK_fam"/>
    <property type="match status" value="1"/>
</dbReference>
<feature type="domain" description="Methyltransferase small" evidence="6">
    <location>
        <begin position="127"/>
        <end position="206"/>
    </location>
</feature>
<evidence type="ECO:0000259" key="7">
    <source>
        <dbReference type="Pfam" id="PF17827"/>
    </source>
</evidence>
<evidence type="ECO:0000256" key="3">
    <source>
        <dbReference type="ARBA" id="ARBA00022679"/>
    </source>
</evidence>
<dbReference type="PANTHER" id="PTHR18895">
    <property type="entry name" value="HEMK METHYLTRANSFERASE"/>
    <property type="match status" value="1"/>
</dbReference>
<dbReference type="GO" id="GO:0102559">
    <property type="term" value="F:peptide chain release factor N(5)-glutamine methyltransferase activity"/>
    <property type="evidence" value="ECO:0007669"/>
    <property type="project" value="UniProtKB-EC"/>
</dbReference>
<sequence>MNENWQPQVLAINDWLADATRQLVFAQIASARLDAELILAHTLRKNRSYLHAHPEEQLTERTIEIANARLSLRIERVPVAYIIGHKEFYGHQFSVTTATLIPRPESEALIELLKQVIPRNSSLLHEKPLRLIDVGTGSGNLGITAKLLYPELDVTLSDISRHALKIAEKNAKDLQVEVSILHSNLLADYPFAADIIIANLPYVDGEWERSPETEHEPASALFAAHGGKALIYELLFQTKVTLVNGGSLILEADPEQHPAIISQAKKYGLLVSGQEGYGILLEKIAK</sequence>
<protein>
    <recommendedName>
        <fullName evidence="1">peptide chain release factor N(5)-glutamine methyltransferase</fullName>
        <ecNumber evidence="1">2.1.1.297</ecNumber>
    </recommendedName>
</protein>
<dbReference type="Pfam" id="PF17827">
    <property type="entry name" value="PrmC_N"/>
    <property type="match status" value="1"/>
</dbReference>
<comment type="catalytic activity">
    <reaction evidence="5">
        <text>L-glutaminyl-[peptide chain release factor] + S-adenosyl-L-methionine = N(5)-methyl-L-glutaminyl-[peptide chain release factor] + S-adenosyl-L-homocysteine + H(+)</text>
        <dbReference type="Rhea" id="RHEA:42896"/>
        <dbReference type="Rhea" id="RHEA-COMP:10271"/>
        <dbReference type="Rhea" id="RHEA-COMP:10272"/>
        <dbReference type="ChEBI" id="CHEBI:15378"/>
        <dbReference type="ChEBI" id="CHEBI:30011"/>
        <dbReference type="ChEBI" id="CHEBI:57856"/>
        <dbReference type="ChEBI" id="CHEBI:59789"/>
        <dbReference type="ChEBI" id="CHEBI:61891"/>
        <dbReference type="EC" id="2.1.1.297"/>
    </reaction>
</comment>
<dbReference type="SUPFAM" id="SSF53335">
    <property type="entry name" value="S-adenosyl-L-methionine-dependent methyltransferases"/>
    <property type="match status" value="1"/>
</dbReference>
<evidence type="ECO:0000256" key="5">
    <source>
        <dbReference type="ARBA" id="ARBA00048391"/>
    </source>
</evidence>
<dbReference type="InterPro" id="IPR050320">
    <property type="entry name" value="N5-glutamine_MTase"/>
</dbReference>
<evidence type="ECO:0000313" key="9">
    <source>
        <dbReference type="Proteomes" id="UP000289257"/>
    </source>
</evidence>
<keyword evidence="4" id="KW-0949">S-adenosyl-L-methionine</keyword>
<comment type="caution">
    <text evidence="8">The sequence shown here is derived from an EMBL/GenBank/DDBJ whole genome shotgun (WGS) entry which is preliminary data.</text>
</comment>
<dbReference type="PANTHER" id="PTHR18895:SF74">
    <property type="entry name" value="MTRF1L RELEASE FACTOR GLUTAMINE METHYLTRANSFERASE"/>
    <property type="match status" value="1"/>
</dbReference>
<dbReference type="CDD" id="cd02440">
    <property type="entry name" value="AdoMet_MTases"/>
    <property type="match status" value="1"/>
</dbReference>
<keyword evidence="2 8" id="KW-0489">Methyltransferase</keyword>
<dbReference type="InterPro" id="IPR040758">
    <property type="entry name" value="PrmC_N"/>
</dbReference>
<evidence type="ECO:0000256" key="4">
    <source>
        <dbReference type="ARBA" id="ARBA00022691"/>
    </source>
</evidence>
<gene>
    <name evidence="8" type="ORF">EOT05_02330</name>
</gene>
<feature type="domain" description="Release factor glutamine methyltransferase N-terminal" evidence="7">
    <location>
        <begin position="14"/>
        <end position="84"/>
    </location>
</feature>
<dbReference type="Pfam" id="PF05175">
    <property type="entry name" value="MTS"/>
    <property type="match status" value="1"/>
</dbReference>
<dbReference type="EC" id="2.1.1.297" evidence="1"/>
<dbReference type="EMBL" id="SCKX01000001">
    <property type="protein sequence ID" value="RWZ78564.1"/>
    <property type="molecule type" value="Genomic_DNA"/>
</dbReference>
<dbReference type="InterPro" id="IPR004556">
    <property type="entry name" value="HemK-like"/>
</dbReference>
<dbReference type="AlphaFoldDB" id="A0A4Q0AHH8"/>